<evidence type="ECO:0000256" key="8">
    <source>
        <dbReference type="PROSITE-ProRule" id="PRU00700"/>
    </source>
</evidence>
<keyword evidence="3 6" id="KW-0479">Metal-binding</keyword>
<keyword evidence="2 6" id="KW-0533">Nickel</keyword>
<comment type="pathway">
    <text evidence="1 6">Nitrogen metabolism; urea degradation; CO(2) and NH(3) from urea (urease route): step 1/1.</text>
</comment>
<dbReference type="PANTHER" id="PTHR43440">
    <property type="entry name" value="UREASE"/>
    <property type="match status" value="1"/>
</dbReference>
<dbReference type="PANTHER" id="PTHR43440:SF1">
    <property type="entry name" value="UREASE"/>
    <property type="match status" value="1"/>
</dbReference>
<dbReference type="EC" id="3.5.1.5" evidence="6 7"/>
<evidence type="ECO:0000256" key="2">
    <source>
        <dbReference type="ARBA" id="ARBA00022596"/>
    </source>
</evidence>
<feature type="active site" description="Proton donor" evidence="6 8">
    <location>
        <position position="327"/>
    </location>
</feature>
<evidence type="ECO:0000256" key="5">
    <source>
        <dbReference type="ARBA" id="ARBA00047778"/>
    </source>
</evidence>
<dbReference type="SUPFAM" id="SSF51338">
    <property type="entry name" value="Composite domain of metallo-dependent hydrolases"/>
    <property type="match status" value="1"/>
</dbReference>
<dbReference type="InterPro" id="IPR017951">
    <property type="entry name" value="Urease_asu_c"/>
</dbReference>
<evidence type="ECO:0000256" key="6">
    <source>
        <dbReference type="HAMAP-Rule" id="MF_01953"/>
    </source>
</evidence>
<evidence type="ECO:0000256" key="9">
    <source>
        <dbReference type="RuleBase" id="RU000510"/>
    </source>
</evidence>
<keyword evidence="13" id="KW-1185">Reference proteome</keyword>
<dbReference type="HAMAP" id="MF_01953">
    <property type="entry name" value="Urease_alpha"/>
    <property type="match status" value="1"/>
</dbReference>
<dbReference type="NCBIfam" id="NF009686">
    <property type="entry name" value="PRK13207.1"/>
    <property type="match status" value="1"/>
</dbReference>
<dbReference type="SUPFAM" id="SSF51556">
    <property type="entry name" value="Metallo-dependent hydrolases"/>
    <property type="match status" value="1"/>
</dbReference>
<dbReference type="PROSITE" id="PS01120">
    <property type="entry name" value="UREASE_1"/>
    <property type="match status" value="1"/>
</dbReference>
<dbReference type="InterPro" id="IPR011059">
    <property type="entry name" value="Metal-dep_hydrolase_composite"/>
</dbReference>
<dbReference type="Gene3D" id="2.30.40.10">
    <property type="entry name" value="Urease, subunit C, domain 1"/>
    <property type="match status" value="1"/>
</dbReference>
<dbReference type="Pfam" id="PF00449">
    <property type="entry name" value="Urease_alpha"/>
    <property type="match status" value="1"/>
</dbReference>
<dbReference type="PRINTS" id="PR01752">
    <property type="entry name" value="UREASE"/>
</dbReference>
<comment type="similarity">
    <text evidence="6 10">Belongs to the metallo-dependent hydrolases superfamily. Urease alpha subunit family.</text>
</comment>
<dbReference type="Proteomes" id="UP001589703">
    <property type="component" value="Unassembled WGS sequence"/>
</dbReference>
<gene>
    <name evidence="6" type="primary">ureC</name>
    <name evidence="12" type="ORF">ACFFRO_19040</name>
</gene>
<name>A0ABV5VHC0_9ACTN</name>
<accession>A0ABV5VHC0</accession>
<proteinExistence type="inferred from homology"/>
<comment type="subcellular location">
    <subcellularLocation>
        <location evidence="6 8">Cytoplasm</location>
    </subcellularLocation>
</comment>
<dbReference type="RefSeq" id="WP_385859370.1">
    <property type="nucleotide sequence ID" value="NZ_JBHMAR010000024.1"/>
</dbReference>
<dbReference type="NCBIfam" id="TIGR01792">
    <property type="entry name" value="urease_alph"/>
    <property type="match status" value="1"/>
</dbReference>
<feature type="binding site" evidence="6 8">
    <location>
        <position position="226"/>
    </location>
    <ligand>
        <name>substrate</name>
    </ligand>
</feature>
<comment type="PTM">
    <text evidence="6">Carboxylation allows a single lysine to coordinate two nickel ions.</text>
</comment>
<keyword evidence="6 8" id="KW-0963">Cytoplasm</keyword>
<evidence type="ECO:0000256" key="4">
    <source>
        <dbReference type="ARBA" id="ARBA00022801"/>
    </source>
</evidence>
<protein>
    <recommendedName>
        <fullName evidence="6 7">Urease subunit alpha</fullName>
        <ecNumber evidence="6 7">3.5.1.5</ecNumber>
    </recommendedName>
    <alternativeName>
        <fullName evidence="6">Urea amidohydrolase subunit alpha</fullName>
    </alternativeName>
</protein>
<comment type="catalytic activity">
    <reaction evidence="5 6 9">
        <text>urea + 2 H2O + H(+) = hydrogencarbonate + 2 NH4(+)</text>
        <dbReference type="Rhea" id="RHEA:20557"/>
        <dbReference type="ChEBI" id="CHEBI:15377"/>
        <dbReference type="ChEBI" id="CHEBI:15378"/>
        <dbReference type="ChEBI" id="CHEBI:16199"/>
        <dbReference type="ChEBI" id="CHEBI:17544"/>
        <dbReference type="ChEBI" id="CHEBI:28938"/>
        <dbReference type="EC" id="3.5.1.5"/>
    </reaction>
</comment>
<dbReference type="CDD" id="cd00375">
    <property type="entry name" value="Urease_alpha"/>
    <property type="match status" value="1"/>
</dbReference>
<feature type="modified residue" description="N6-carboxylysine" evidence="6">
    <location>
        <position position="224"/>
    </location>
</feature>
<comment type="subunit">
    <text evidence="6">May form a heterohexamer of 3 UreC (alpha) and 3 UreAB (gamma/beta) subunits. May also form a heterotrimer of UreA (gamma), UreB (beta) and UreC (alpha) subunits. Three heterotrimers associate to form the active enzyme.</text>
</comment>
<dbReference type="EMBL" id="JBHMAR010000024">
    <property type="protein sequence ID" value="MFB9737207.1"/>
    <property type="molecule type" value="Genomic_DNA"/>
</dbReference>
<organism evidence="12 13">
    <name type="scientific">Streptomyces thermocoprophilus</name>
    <dbReference type="NCBI Taxonomy" id="78356"/>
    <lineage>
        <taxon>Bacteria</taxon>
        <taxon>Bacillati</taxon>
        <taxon>Actinomycetota</taxon>
        <taxon>Actinomycetes</taxon>
        <taxon>Kitasatosporales</taxon>
        <taxon>Streptomycetaceae</taxon>
        <taxon>Streptomyces</taxon>
    </lineage>
</organism>
<evidence type="ECO:0000256" key="10">
    <source>
        <dbReference type="RuleBase" id="RU004158"/>
    </source>
</evidence>
<feature type="binding site" evidence="6">
    <location>
        <position position="279"/>
    </location>
    <ligand>
        <name>Ni(2+)</name>
        <dbReference type="ChEBI" id="CHEBI:49786"/>
        <label>2</label>
    </ligand>
</feature>
<feature type="binding site" evidence="6">
    <location>
        <position position="367"/>
    </location>
    <ligand>
        <name>Ni(2+)</name>
        <dbReference type="ChEBI" id="CHEBI:49786"/>
        <label>1</label>
    </ligand>
</feature>
<dbReference type="InterPro" id="IPR029754">
    <property type="entry name" value="Urease_Ni-bd"/>
</dbReference>
<dbReference type="InterPro" id="IPR017950">
    <property type="entry name" value="Urease_AS"/>
</dbReference>
<dbReference type="Gene3D" id="3.20.20.140">
    <property type="entry name" value="Metal-dependent hydrolases"/>
    <property type="match status" value="1"/>
</dbReference>
<dbReference type="PROSITE" id="PS51368">
    <property type="entry name" value="UREASE_3"/>
    <property type="match status" value="1"/>
</dbReference>
<sequence>MPEISRAAYADLFGPTTGDRIRLADTDLLIEIEEDRSGGPGRAGDEAVFGGGKVIRESMGQSRATRADGTPDTVVTGAVIVDHWGVVKADVGIRDGRITGIGKAGNPDTMDGVHPDLVIGPETEVIAGNGRILTAGAIDAHVHFICPQIADEALSCGITTLVGGGTGPAEGSKATTVTPGPWHLARMFEAMDQYPLNIGLLGKGNTVSHEAMLSQIRGGALGLKLHEDWGSTPAVIDAALTVADRTGVQIAIHTDTLNEAGFVQDTLTAIAGRGIHAYHTEGAGGGHAPDIMTVVSEPNVLPSSTNPTRPFTVNTAEEHLDMLMVCHHLNAAVPEDLAFAESRIRPTTIGAEDILHDLGAISIISSDSQAMGRVGEVVLRTWQTAHVMKRRRGALPGDGRADNRRVRRYVAKYTINPALAQGLAREIGSVESGKLADLVLWDPAFFGVKPLLVLKGGQIAWAQMGDANASVPTPQPVLPRPMYGAIGRAPASNSVNFVAGPALEDGLPDRVAVGKRFVAIDSTRRITKPDMRENDARPEVRVDPDSFAVHIDGELVEAAPAVELPMAQRYFLF</sequence>
<feature type="domain" description="Urease" evidence="11">
    <location>
        <begin position="136"/>
        <end position="573"/>
    </location>
</feature>
<dbReference type="NCBIfam" id="NF009685">
    <property type="entry name" value="PRK13206.1"/>
    <property type="match status" value="1"/>
</dbReference>
<comment type="caution">
    <text evidence="12">The sequence shown here is derived from an EMBL/GenBank/DDBJ whole genome shotgun (WGS) entry which is preliminary data.</text>
</comment>
<feature type="binding site" description="via carbamate group" evidence="6">
    <location>
        <position position="224"/>
    </location>
    <ligand>
        <name>Ni(2+)</name>
        <dbReference type="ChEBI" id="CHEBI:49786"/>
        <label>1</label>
    </ligand>
</feature>
<feature type="binding site" description="via carbamate group" evidence="6">
    <location>
        <position position="224"/>
    </location>
    <ligand>
        <name>Ni(2+)</name>
        <dbReference type="ChEBI" id="CHEBI:49786"/>
        <label>2</label>
    </ligand>
</feature>
<comment type="cofactor">
    <cofactor evidence="6 9">
        <name>Ni cation</name>
        <dbReference type="ChEBI" id="CHEBI:25516"/>
    </cofactor>
    <text evidence="6 9">Binds 2 nickel ions per subunit.</text>
</comment>
<feature type="binding site" evidence="6">
    <location>
        <position position="143"/>
    </location>
    <ligand>
        <name>Ni(2+)</name>
        <dbReference type="ChEBI" id="CHEBI:49786"/>
        <label>1</label>
    </ligand>
</feature>
<keyword evidence="4 6" id="KW-0378">Hydrolase</keyword>
<feature type="binding site" evidence="6">
    <location>
        <position position="141"/>
    </location>
    <ligand>
        <name>Ni(2+)</name>
        <dbReference type="ChEBI" id="CHEBI:49786"/>
        <label>1</label>
    </ligand>
</feature>
<dbReference type="InterPro" id="IPR006680">
    <property type="entry name" value="Amidohydro-rel"/>
</dbReference>
<evidence type="ECO:0000313" key="12">
    <source>
        <dbReference type="EMBL" id="MFB9737207.1"/>
    </source>
</evidence>
<dbReference type="InterPro" id="IPR032466">
    <property type="entry name" value="Metal_Hydrolase"/>
</dbReference>
<evidence type="ECO:0000256" key="1">
    <source>
        <dbReference type="ARBA" id="ARBA00004897"/>
    </source>
</evidence>
<dbReference type="InterPro" id="IPR050112">
    <property type="entry name" value="Urease_alpha_subunit"/>
</dbReference>
<evidence type="ECO:0000259" key="11">
    <source>
        <dbReference type="PROSITE" id="PS51368"/>
    </source>
</evidence>
<dbReference type="Pfam" id="PF01979">
    <property type="entry name" value="Amidohydro_1"/>
    <property type="match status" value="1"/>
</dbReference>
<feature type="binding site" evidence="6">
    <location>
        <position position="253"/>
    </location>
    <ligand>
        <name>Ni(2+)</name>
        <dbReference type="ChEBI" id="CHEBI:49786"/>
        <label>2</label>
    </ligand>
</feature>
<dbReference type="InterPro" id="IPR005848">
    <property type="entry name" value="Urease_asu"/>
</dbReference>
<dbReference type="InterPro" id="IPR011612">
    <property type="entry name" value="Urease_alpha_N_dom"/>
</dbReference>
<reference evidence="12 13" key="1">
    <citation type="submission" date="2024-09" db="EMBL/GenBank/DDBJ databases">
        <authorList>
            <person name="Sun Q."/>
            <person name="Mori K."/>
        </authorList>
    </citation>
    <scope>NUCLEOTIDE SEQUENCE [LARGE SCALE GENOMIC DNA]</scope>
    <source>
        <strain evidence="12 13">JCM 10918</strain>
    </source>
</reference>
<evidence type="ECO:0000313" key="13">
    <source>
        <dbReference type="Proteomes" id="UP001589703"/>
    </source>
</evidence>
<evidence type="ECO:0000256" key="7">
    <source>
        <dbReference type="NCBIfam" id="TIGR01792"/>
    </source>
</evidence>
<dbReference type="PROSITE" id="PS00145">
    <property type="entry name" value="UREASE_2"/>
    <property type="match status" value="1"/>
</dbReference>
<evidence type="ECO:0000256" key="3">
    <source>
        <dbReference type="ARBA" id="ARBA00022723"/>
    </source>
</evidence>